<dbReference type="AlphaFoldDB" id="A0A0E0FE76"/>
<dbReference type="Pfam" id="PF13639">
    <property type="entry name" value="zf-RING_2"/>
    <property type="match status" value="1"/>
</dbReference>
<keyword evidence="1" id="KW-0863">Zinc-finger</keyword>
<dbReference type="SMART" id="SM00184">
    <property type="entry name" value="RING"/>
    <property type="match status" value="1"/>
</dbReference>
<reference evidence="3" key="2">
    <citation type="submission" date="2018-05" db="EMBL/GenBank/DDBJ databases">
        <title>OmerRS3 (Oryza meridionalis Reference Sequence Version 3).</title>
        <authorList>
            <person name="Zhang J."/>
            <person name="Kudrna D."/>
            <person name="Lee S."/>
            <person name="Talag J."/>
            <person name="Welchert J."/>
            <person name="Wing R.A."/>
        </authorList>
    </citation>
    <scope>NUCLEOTIDE SEQUENCE [LARGE SCALE GENOMIC DNA]</scope>
    <source>
        <strain evidence="3">cv. OR44</strain>
    </source>
</reference>
<dbReference type="EnsemblPlants" id="OMERI12G13500.1">
    <property type="protein sequence ID" value="OMERI12G13500.1"/>
    <property type="gene ID" value="OMERI12G13500"/>
</dbReference>
<keyword evidence="1" id="KW-0862">Zinc</keyword>
<organism evidence="3">
    <name type="scientific">Oryza meridionalis</name>
    <dbReference type="NCBI Taxonomy" id="40149"/>
    <lineage>
        <taxon>Eukaryota</taxon>
        <taxon>Viridiplantae</taxon>
        <taxon>Streptophyta</taxon>
        <taxon>Embryophyta</taxon>
        <taxon>Tracheophyta</taxon>
        <taxon>Spermatophyta</taxon>
        <taxon>Magnoliopsida</taxon>
        <taxon>Liliopsida</taxon>
        <taxon>Poales</taxon>
        <taxon>Poaceae</taxon>
        <taxon>BOP clade</taxon>
        <taxon>Oryzoideae</taxon>
        <taxon>Oryzeae</taxon>
        <taxon>Oryzinae</taxon>
        <taxon>Oryza</taxon>
    </lineage>
</organism>
<name>A0A0E0FE76_9ORYZ</name>
<dbReference type="CDD" id="cd16454">
    <property type="entry name" value="RING-H2_PA-TM-RING"/>
    <property type="match status" value="1"/>
</dbReference>
<dbReference type="HOGENOM" id="CLU_013137_15_4_1"/>
<dbReference type="Gramene" id="OMERI12G13500.1">
    <property type="protein sequence ID" value="OMERI12G13500.1"/>
    <property type="gene ID" value="OMERI12G13500"/>
</dbReference>
<dbReference type="InterPro" id="IPR045899">
    <property type="entry name" value="ATL71-like"/>
</dbReference>
<evidence type="ECO:0000313" key="4">
    <source>
        <dbReference type="Proteomes" id="UP000008021"/>
    </source>
</evidence>
<keyword evidence="4" id="KW-1185">Reference proteome</keyword>
<dbReference type="InterPro" id="IPR001841">
    <property type="entry name" value="Znf_RING"/>
</dbReference>
<evidence type="ECO:0000313" key="3">
    <source>
        <dbReference type="EnsemblPlants" id="OMERI12G13500.1"/>
    </source>
</evidence>
<protein>
    <recommendedName>
        <fullName evidence="2">RING-type domain-containing protein</fullName>
    </recommendedName>
</protein>
<proteinExistence type="predicted"/>
<dbReference type="GO" id="GO:0008270">
    <property type="term" value="F:zinc ion binding"/>
    <property type="evidence" value="ECO:0007669"/>
    <property type="project" value="UniProtKB-KW"/>
</dbReference>
<sequence>MEVMTIVFMAVSVGAIVAMAVMLHMCARSGVPAAAAVASTRRRRETAGGGAGAAAAAGGGDGVVVVEAAGGLDEAAIKALPKVVYGTAAAESGCAVCLGEYGGGDELRVLPWCAHSFHRHCVDPWLRLNPTCPVCRTSPPAAPPPPLADQPTQS</sequence>
<accession>A0A0E0FE76</accession>
<dbReference type="PANTHER" id="PTHR46719:SF6">
    <property type="entry name" value="RING-H2 FINGER PROTEIN ATL70"/>
    <property type="match status" value="1"/>
</dbReference>
<dbReference type="Gene3D" id="3.30.40.10">
    <property type="entry name" value="Zinc/RING finger domain, C3HC4 (zinc finger)"/>
    <property type="match status" value="1"/>
</dbReference>
<dbReference type="Proteomes" id="UP000008021">
    <property type="component" value="Chromosome 12"/>
</dbReference>
<dbReference type="STRING" id="40149.A0A0E0FE76"/>
<keyword evidence="1" id="KW-0479">Metal-binding</keyword>
<evidence type="ECO:0000259" key="2">
    <source>
        <dbReference type="PROSITE" id="PS50089"/>
    </source>
</evidence>
<dbReference type="InterPro" id="IPR013083">
    <property type="entry name" value="Znf_RING/FYVE/PHD"/>
</dbReference>
<dbReference type="PANTHER" id="PTHR46719">
    <property type="entry name" value="TRANSCRIPTION FACTOR C2H2 FAMILY-RELATED"/>
    <property type="match status" value="1"/>
</dbReference>
<dbReference type="eggNOG" id="KOG0800">
    <property type="taxonomic scope" value="Eukaryota"/>
</dbReference>
<evidence type="ECO:0000256" key="1">
    <source>
        <dbReference type="PROSITE-ProRule" id="PRU00175"/>
    </source>
</evidence>
<dbReference type="PROSITE" id="PS50089">
    <property type="entry name" value="ZF_RING_2"/>
    <property type="match status" value="1"/>
</dbReference>
<feature type="domain" description="RING-type" evidence="2">
    <location>
        <begin position="94"/>
        <end position="136"/>
    </location>
</feature>
<dbReference type="SUPFAM" id="SSF57850">
    <property type="entry name" value="RING/U-box"/>
    <property type="match status" value="1"/>
</dbReference>
<reference evidence="3" key="1">
    <citation type="submission" date="2015-04" db="UniProtKB">
        <authorList>
            <consortium name="EnsemblPlants"/>
        </authorList>
    </citation>
    <scope>IDENTIFICATION</scope>
</reference>